<proteinExistence type="predicted"/>
<sequence length="111" mass="11999">MVPRIYNQLSPPPIEEEFNSGNVLAVPDLSLSVPDIIRMALDGNTDFPMLMENDDGEVFDISKSDLTDRFPNADYGFDDDYDDVTIPSPSPASPVVPSAAPSEDPPASPSE</sequence>
<organism evidence="2">
    <name type="scientific">Dipodfec virus RodF1_72</name>
    <dbReference type="NCBI Taxonomy" id="2929309"/>
    <lineage>
        <taxon>Viruses</taxon>
        <taxon>Monodnaviria</taxon>
        <taxon>Sangervirae</taxon>
        <taxon>Phixviricota</taxon>
        <taxon>Malgrandaviricetes</taxon>
        <taxon>Petitvirales</taxon>
        <taxon>Microviridae</taxon>
    </lineage>
</organism>
<evidence type="ECO:0000313" key="2">
    <source>
        <dbReference type="EMBL" id="UPW41918.1"/>
    </source>
</evidence>
<evidence type="ECO:0000256" key="1">
    <source>
        <dbReference type="SAM" id="MobiDB-lite"/>
    </source>
</evidence>
<protein>
    <submittedName>
        <fullName evidence="2">Uncharacterized protein</fullName>
    </submittedName>
</protein>
<accession>A0A976N2M9</accession>
<name>A0A976N2M9_9VIRU</name>
<dbReference type="EMBL" id="OM869695">
    <property type="protein sequence ID" value="UPW41918.1"/>
    <property type="molecule type" value="Genomic_DNA"/>
</dbReference>
<reference evidence="2" key="1">
    <citation type="submission" date="2022-02" db="EMBL/GenBank/DDBJ databases">
        <title>Towards deciphering the DNA virus diversity associated with rodent species in the families Cricetidae and Heteromyidae.</title>
        <authorList>
            <person name="Lund M."/>
            <person name="Larsen B.B."/>
            <person name="Gryseels S."/>
            <person name="Kraberger S."/>
            <person name="Rowsey D.M."/>
            <person name="Steger L."/>
            <person name="Yule K.M."/>
            <person name="Upham N.S."/>
            <person name="Worobey M."/>
            <person name="Van Doorslaer K."/>
            <person name="Varsani A."/>
        </authorList>
    </citation>
    <scope>NUCLEOTIDE SEQUENCE</scope>
    <source>
        <strain evidence="2">NeonRodF1_72</strain>
    </source>
</reference>
<feature type="region of interest" description="Disordered" evidence="1">
    <location>
        <begin position="67"/>
        <end position="111"/>
    </location>
</feature>